<dbReference type="Proteomes" id="UP001597557">
    <property type="component" value="Unassembled WGS sequence"/>
</dbReference>
<comment type="catalytic activity">
    <reaction evidence="5 8">
        <text>a 2'-deoxycytidine in DNA + S-adenosyl-L-methionine = a 5-methyl-2'-deoxycytidine in DNA + S-adenosyl-L-homocysteine + H(+)</text>
        <dbReference type="Rhea" id="RHEA:13681"/>
        <dbReference type="Rhea" id="RHEA-COMP:11369"/>
        <dbReference type="Rhea" id="RHEA-COMP:11370"/>
        <dbReference type="ChEBI" id="CHEBI:15378"/>
        <dbReference type="ChEBI" id="CHEBI:57856"/>
        <dbReference type="ChEBI" id="CHEBI:59789"/>
        <dbReference type="ChEBI" id="CHEBI:85452"/>
        <dbReference type="ChEBI" id="CHEBI:85454"/>
        <dbReference type="EC" id="2.1.1.37"/>
    </reaction>
</comment>
<dbReference type="Pfam" id="PF00145">
    <property type="entry name" value="DNA_methylase"/>
    <property type="match status" value="1"/>
</dbReference>
<dbReference type="PROSITE" id="PS00094">
    <property type="entry name" value="C5_MTASE_1"/>
    <property type="match status" value="1"/>
</dbReference>
<feature type="compositionally biased region" description="Polar residues" evidence="9">
    <location>
        <begin position="327"/>
        <end position="337"/>
    </location>
</feature>
<dbReference type="InterPro" id="IPR050750">
    <property type="entry name" value="C5-MTase"/>
</dbReference>
<feature type="region of interest" description="Disordered" evidence="9">
    <location>
        <begin position="209"/>
        <end position="249"/>
    </location>
</feature>
<dbReference type="NCBIfam" id="TIGR00675">
    <property type="entry name" value="dcm"/>
    <property type="match status" value="1"/>
</dbReference>
<comment type="caution">
    <text evidence="10">The sequence shown here is derived from an EMBL/GenBank/DDBJ whole genome shotgun (WGS) entry which is preliminary data.</text>
</comment>
<evidence type="ECO:0000256" key="7">
    <source>
        <dbReference type="RuleBase" id="RU000416"/>
    </source>
</evidence>
<evidence type="ECO:0000256" key="9">
    <source>
        <dbReference type="SAM" id="MobiDB-lite"/>
    </source>
</evidence>
<evidence type="ECO:0000256" key="4">
    <source>
        <dbReference type="ARBA" id="ARBA00022747"/>
    </source>
</evidence>
<dbReference type="PANTHER" id="PTHR46098">
    <property type="entry name" value="TRNA (CYTOSINE(38)-C(5))-METHYLTRANSFERASE"/>
    <property type="match status" value="1"/>
</dbReference>
<evidence type="ECO:0000256" key="2">
    <source>
        <dbReference type="ARBA" id="ARBA00022679"/>
    </source>
</evidence>
<dbReference type="InterPro" id="IPR029063">
    <property type="entry name" value="SAM-dependent_MTases_sf"/>
</dbReference>
<keyword evidence="3 6" id="KW-0949">S-adenosyl-L-methionine</keyword>
<keyword evidence="4" id="KW-0680">Restriction system</keyword>
<evidence type="ECO:0000313" key="11">
    <source>
        <dbReference type="Proteomes" id="UP001597557"/>
    </source>
</evidence>
<sequence>MSDGIKILNHGSLFSGIGGFDLAAEWIGWDNIFHCEFNPFCQRILKHYFPKAISYEDIRTTDFSIQKGNIDILTGGFPCQPYSLAGKRLGKEDERHLWPSMLRAIREIRPRWVVAENVLGLVSWNAGMVFEEVQSDLEAEGYQVQPFVLPAAGVNAPHRRERVWFIAYSGLIGRLAEWRNSEWQNQNTALGTDIFSEPERPGQIGFAADADHRQQPQQQKCDSKDRQSTPETWSSTGPCAGGRDIGRDAPEGIRQLESDTGLLQKAPANAAGFGCNDGSYHRAQRQVHHDQRVAAKDQSEREGRQRRSGQIGSVTSHVADANGAGTQGRQASGNINKSEPHSLQHAWGYDQPSDWRQFPAQSPVCYGNDGFPGGLDGITFPKWRSETIKAGGNAIVPQVALQIFRTIKTLDKQFQNDTP</sequence>
<accession>A0ABW5YCT7</accession>
<dbReference type="PANTHER" id="PTHR46098:SF1">
    <property type="entry name" value="TRNA (CYTOSINE(38)-C(5))-METHYLTRANSFERASE"/>
    <property type="match status" value="1"/>
</dbReference>
<evidence type="ECO:0000256" key="5">
    <source>
        <dbReference type="ARBA" id="ARBA00047422"/>
    </source>
</evidence>
<dbReference type="Gene3D" id="3.40.50.150">
    <property type="entry name" value="Vaccinia Virus protein VP39"/>
    <property type="match status" value="1"/>
</dbReference>
<feature type="compositionally biased region" description="Basic and acidic residues" evidence="9">
    <location>
        <begin position="287"/>
        <end position="305"/>
    </location>
</feature>
<name>A0ABW5YCT7_9SPHI</name>
<organism evidence="10 11">
    <name type="scientific">Mucilaginibacter ximonensis</name>
    <dbReference type="NCBI Taxonomy" id="538021"/>
    <lineage>
        <taxon>Bacteria</taxon>
        <taxon>Pseudomonadati</taxon>
        <taxon>Bacteroidota</taxon>
        <taxon>Sphingobacteriia</taxon>
        <taxon>Sphingobacteriales</taxon>
        <taxon>Sphingobacteriaceae</taxon>
        <taxon>Mucilaginibacter</taxon>
    </lineage>
</organism>
<feature type="region of interest" description="Disordered" evidence="9">
    <location>
        <begin position="274"/>
        <end position="348"/>
    </location>
</feature>
<dbReference type="RefSeq" id="WP_377185769.1">
    <property type="nucleotide sequence ID" value="NZ_JBHUPD010000002.1"/>
</dbReference>
<gene>
    <name evidence="10" type="ORF">ACFS5N_12210</name>
</gene>
<feature type="active site" evidence="6">
    <location>
        <position position="79"/>
    </location>
</feature>
<comment type="similarity">
    <text evidence="6 7">Belongs to the class I-like SAM-binding methyltransferase superfamily. C5-methyltransferase family.</text>
</comment>
<dbReference type="GO" id="GO:0003886">
    <property type="term" value="F:DNA (cytosine-5-)-methyltransferase activity"/>
    <property type="evidence" value="ECO:0007669"/>
    <property type="project" value="UniProtKB-EC"/>
</dbReference>
<keyword evidence="2 6" id="KW-0808">Transferase</keyword>
<evidence type="ECO:0000313" key="10">
    <source>
        <dbReference type="EMBL" id="MFD2873239.1"/>
    </source>
</evidence>
<protein>
    <recommendedName>
        <fullName evidence="8">Cytosine-specific methyltransferase</fullName>
        <ecNumber evidence="8">2.1.1.37</ecNumber>
    </recommendedName>
</protein>
<dbReference type="InterPro" id="IPR018117">
    <property type="entry name" value="C5_DNA_meth_AS"/>
</dbReference>
<dbReference type="PRINTS" id="PR00105">
    <property type="entry name" value="C5METTRFRASE"/>
</dbReference>
<evidence type="ECO:0000256" key="8">
    <source>
        <dbReference type="RuleBase" id="RU000417"/>
    </source>
</evidence>
<keyword evidence="1 6" id="KW-0489">Methyltransferase</keyword>
<dbReference type="GO" id="GO:0032259">
    <property type="term" value="P:methylation"/>
    <property type="evidence" value="ECO:0007669"/>
    <property type="project" value="UniProtKB-KW"/>
</dbReference>
<proteinExistence type="inferred from homology"/>
<dbReference type="SUPFAM" id="SSF53335">
    <property type="entry name" value="S-adenosyl-L-methionine-dependent methyltransferases"/>
    <property type="match status" value="1"/>
</dbReference>
<evidence type="ECO:0000256" key="1">
    <source>
        <dbReference type="ARBA" id="ARBA00022603"/>
    </source>
</evidence>
<reference evidence="11" key="1">
    <citation type="journal article" date="2019" name="Int. J. Syst. Evol. Microbiol.">
        <title>The Global Catalogue of Microorganisms (GCM) 10K type strain sequencing project: providing services to taxonomists for standard genome sequencing and annotation.</title>
        <authorList>
            <consortium name="The Broad Institute Genomics Platform"/>
            <consortium name="The Broad Institute Genome Sequencing Center for Infectious Disease"/>
            <person name="Wu L."/>
            <person name="Ma J."/>
        </authorList>
    </citation>
    <scope>NUCLEOTIDE SEQUENCE [LARGE SCALE GENOMIC DNA]</scope>
    <source>
        <strain evidence="11">KCTC 22437</strain>
    </source>
</reference>
<evidence type="ECO:0000256" key="3">
    <source>
        <dbReference type="ARBA" id="ARBA00022691"/>
    </source>
</evidence>
<dbReference type="EMBL" id="JBHUPD010000002">
    <property type="protein sequence ID" value="MFD2873239.1"/>
    <property type="molecule type" value="Genomic_DNA"/>
</dbReference>
<evidence type="ECO:0000256" key="6">
    <source>
        <dbReference type="PROSITE-ProRule" id="PRU01016"/>
    </source>
</evidence>
<dbReference type="EC" id="2.1.1.37" evidence="8"/>
<dbReference type="InterPro" id="IPR001525">
    <property type="entry name" value="C5_MeTfrase"/>
</dbReference>
<keyword evidence="11" id="KW-1185">Reference proteome</keyword>
<dbReference type="PROSITE" id="PS51679">
    <property type="entry name" value="SAM_MT_C5"/>
    <property type="match status" value="1"/>
</dbReference>